<evidence type="ECO:0000313" key="3">
    <source>
        <dbReference type="Proteomes" id="UP000035199"/>
    </source>
</evidence>
<keyword evidence="3" id="KW-1185">Reference proteome</keyword>
<proteinExistence type="predicted"/>
<keyword evidence="1" id="KW-1133">Transmembrane helix</keyword>
<reference evidence="3" key="2">
    <citation type="submission" date="2015-05" db="EMBL/GenBank/DDBJ databases">
        <title>Complete genome sequence of Corynebacterium mustelae DSM 45274, isolated from various tissues of a male ferret with lethal sepsis.</title>
        <authorList>
            <person name="Ruckert C."/>
            <person name="Albersmeier A."/>
            <person name="Winkler A."/>
            <person name="Tauch A."/>
        </authorList>
    </citation>
    <scope>NUCLEOTIDE SEQUENCE [LARGE SCALE GENOMIC DNA]</scope>
    <source>
        <strain evidence="3">DSM 45274</strain>
    </source>
</reference>
<dbReference type="AlphaFoldDB" id="A0A0G3GWZ1"/>
<dbReference type="PATRIC" id="fig|571915.4.peg.1404"/>
<dbReference type="EMBL" id="CP011542">
    <property type="protein sequence ID" value="AKK05656.1"/>
    <property type="molecule type" value="Genomic_DNA"/>
</dbReference>
<dbReference type="KEGG" id="cmv:CMUST_06605"/>
<sequence>MIWLGTQIIVWGFSEIVLQGSNLERSLKLEDMELYIKVLVYTLFPLPLAVVLARRLVEKIRR</sequence>
<keyword evidence="1" id="KW-0812">Transmembrane</keyword>
<name>A0A0G3GWZ1_9CORY</name>
<protein>
    <submittedName>
        <fullName evidence="2">Uncharacterized protein</fullName>
    </submittedName>
</protein>
<dbReference type="Proteomes" id="UP000035199">
    <property type="component" value="Chromosome"/>
</dbReference>
<feature type="transmembrane region" description="Helical" evidence="1">
    <location>
        <begin position="34"/>
        <end position="53"/>
    </location>
</feature>
<gene>
    <name evidence="2" type="ORF">CMUST_06605</name>
</gene>
<organism evidence="2 3">
    <name type="scientific">Corynebacterium mustelae</name>
    <dbReference type="NCBI Taxonomy" id="571915"/>
    <lineage>
        <taxon>Bacteria</taxon>
        <taxon>Bacillati</taxon>
        <taxon>Actinomycetota</taxon>
        <taxon>Actinomycetes</taxon>
        <taxon>Mycobacteriales</taxon>
        <taxon>Corynebacteriaceae</taxon>
        <taxon>Corynebacterium</taxon>
    </lineage>
</organism>
<keyword evidence="1" id="KW-0472">Membrane</keyword>
<accession>A0A0G3GWZ1</accession>
<evidence type="ECO:0000313" key="2">
    <source>
        <dbReference type="EMBL" id="AKK05656.1"/>
    </source>
</evidence>
<reference evidence="2 3" key="1">
    <citation type="journal article" date="2015" name="Genome Announc.">
        <title>Complete Genome Sequence of the Type Strain Corynebacterium mustelae DSM 45274, Isolated from Various Tissues of a Male Ferret with Lethal Sepsis.</title>
        <authorList>
            <person name="Ruckert C."/>
            <person name="Eimer J."/>
            <person name="Winkler A."/>
            <person name="Tauch A."/>
        </authorList>
    </citation>
    <scope>NUCLEOTIDE SEQUENCE [LARGE SCALE GENOMIC DNA]</scope>
    <source>
        <strain evidence="2 3">DSM 45274</strain>
    </source>
</reference>
<evidence type="ECO:0000256" key="1">
    <source>
        <dbReference type="SAM" id="Phobius"/>
    </source>
</evidence>